<comment type="caution">
    <text evidence="1">The sequence shown here is derived from an EMBL/GenBank/DDBJ whole genome shotgun (WGS) entry which is preliminary data.</text>
</comment>
<keyword evidence="2" id="KW-1185">Reference proteome</keyword>
<name>A0ACA9P340_9GLOM</name>
<evidence type="ECO:0000313" key="2">
    <source>
        <dbReference type="Proteomes" id="UP000789860"/>
    </source>
</evidence>
<feature type="non-terminal residue" evidence="1">
    <location>
        <position position="1"/>
    </location>
</feature>
<dbReference type="EMBL" id="CAJVPM010034181">
    <property type="protein sequence ID" value="CAG8686839.1"/>
    <property type="molecule type" value="Genomic_DNA"/>
</dbReference>
<gene>
    <name evidence="1" type="ORF">SCALOS_LOCUS9964</name>
</gene>
<reference evidence="1" key="1">
    <citation type="submission" date="2021-06" db="EMBL/GenBank/DDBJ databases">
        <authorList>
            <person name="Kallberg Y."/>
            <person name="Tangrot J."/>
            <person name="Rosling A."/>
        </authorList>
    </citation>
    <scope>NUCLEOTIDE SEQUENCE</scope>
    <source>
        <strain evidence="1">AU212A</strain>
    </source>
</reference>
<feature type="non-terminal residue" evidence="1">
    <location>
        <position position="297"/>
    </location>
</feature>
<sequence length="297" mass="31769">DVNLSSTQIPIREQRVNPAMSVSITKRDQHPSTDVNVSREQVLSNVSLTGRDQQRLPVEQNQPILNESRPNIDPRANLSHSGHAVRASLSLNNHRDTTPYRRPTNANNIAGLGLVQTARVTSSPLQGGTAGIVPTNVHLNSHMQLSQMTPQITTRQLSGNTQANVTSAISGVELTRTSSNPGIIMNNPTPVLTRTPSNPGMMANSVTPGLSRTPSNPGIMMNGTSPRLTRTHSNSGIIINTATPVIDPRRLQRTPSTQGIMMNITSPLSRSSSNSGMIINNSVSLIDPNKISNGAAL</sequence>
<evidence type="ECO:0000313" key="1">
    <source>
        <dbReference type="EMBL" id="CAG8686839.1"/>
    </source>
</evidence>
<proteinExistence type="predicted"/>
<accession>A0ACA9P340</accession>
<dbReference type="Proteomes" id="UP000789860">
    <property type="component" value="Unassembled WGS sequence"/>
</dbReference>
<organism evidence="1 2">
    <name type="scientific">Scutellospora calospora</name>
    <dbReference type="NCBI Taxonomy" id="85575"/>
    <lineage>
        <taxon>Eukaryota</taxon>
        <taxon>Fungi</taxon>
        <taxon>Fungi incertae sedis</taxon>
        <taxon>Mucoromycota</taxon>
        <taxon>Glomeromycotina</taxon>
        <taxon>Glomeromycetes</taxon>
        <taxon>Diversisporales</taxon>
        <taxon>Gigasporaceae</taxon>
        <taxon>Scutellospora</taxon>
    </lineage>
</organism>
<protein>
    <submittedName>
        <fullName evidence="1">10503_t:CDS:1</fullName>
    </submittedName>
</protein>